<name>A0ABN4PRZ3_YERET</name>
<gene>
    <name evidence="1" type="ORF">PL78_04585</name>
</gene>
<dbReference type="RefSeq" id="WP_064513518.1">
    <property type="nucleotide sequence ID" value="NZ_CP010029.1"/>
</dbReference>
<protein>
    <submittedName>
        <fullName evidence="1">Uncharacterized protein</fullName>
    </submittedName>
</protein>
<evidence type="ECO:0000313" key="1">
    <source>
        <dbReference type="EMBL" id="ANI29116.1"/>
    </source>
</evidence>
<proteinExistence type="predicted"/>
<dbReference type="Proteomes" id="UP000266744">
    <property type="component" value="Chromosome"/>
</dbReference>
<organism evidence="1 2">
    <name type="scientific">Yersinia entomophaga</name>
    <dbReference type="NCBI Taxonomy" id="935293"/>
    <lineage>
        <taxon>Bacteria</taxon>
        <taxon>Pseudomonadati</taxon>
        <taxon>Pseudomonadota</taxon>
        <taxon>Gammaproteobacteria</taxon>
        <taxon>Enterobacterales</taxon>
        <taxon>Yersiniaceae</taxon>
        <taxon>Yersinia</taxon>
    </lineage>
</organism>
<accession>A0ABN4PRZ3</accession>
<keyword evidence="2" id="KW-1185">Reference proteome</keyword>
<sequence length="72" mass="8137">MITAPEVKRYGMPFMMQSSKNENILIGVDQAENIASQPASQWVEYQHGGHPGEAAKGFFLTFKLRLINLRSR</sequence>
<reference evidence="2" key="1">
    <citation type="journal article" date="2016" name="Toxins">
        <title>The Draft Genome Sequence of the Yersinia entomophaga Entomopathogenic Type Strain MH96T.</title>
        <authorList>
            <person name="Hurst M.R."/>
            <person name="Beattie A."/>
            <person name="Altermann E."/>
            <person name="Moraga R.M."/>
            <person name="Harper L.A."/>
            <person name="Calder J."/>
            <person name="Laugraud A."/>
        </authorList>
    </citation>
    <scope>NUCLEOTIDE SEQUENCE [LARGE SCALE GENOMIC DNA]</scope>
    <source>
        <strain evidence="2">MH96</strain>
    </source>
</reference>
<dbReference type="EMBL" id="CP010029">
    <property type="protein sequence ID" value="ANI29116.1"/>
    <property type="molecule type" value="Genomic_DNA"/>
</dbReference>
<evidence type="ECO:0000313" key="2">
    <source>
        <dbReference type="Proteomes" id="UP000266744"/>
    </source>
</evidence>